<organism evidence="5 6">
    <name type="scientific">Qingshengfaniella alkalisoli</name>
    <dbReference type="NCBI Taxonomy" id="2599296"/>
    <lineage>
        <taxon>Bacteria</taxon>
        <taxon>Pseudomonadati</taxon>
        <taxon>Pseudomonadota</taxon>
        <taxon>Alphaproteobacteria</taxon>
        <taxon>Rhodobacterales</taxon>
        <taxon>Paracoccaceae</taxon>
        <taxon>Qingshengfaniella</taxon>
    </lineage>
</organism>
<geneLocation type="plasmid" evidence="5 6">
    <name>unnamed3</name>
</geneLocation>
<evidence type="ECO:0000313" key="6">
    <source>
        <dbReference type="Proteomes" id="UP000318483"/>
    </source>
</evidence>
<accession>A0A5B8JAB6</accession>
<dbReference type="PANTHER" id="PTHR36504:SF1">
    <property type="entry name" value="LIPOPOLYSACCHARIDE EXPORT SYSTEM PROTEIN LPTA"/>
    <property type="match status" value="1"/>
</dbReference>
<dbReference type="GO" id="GO:0017089">
    <property type="term" value="F:glycolipid transfer activity"/>
    <property type="evidence" value="ECO:0007669"/>
    <property type="project" value="TreeGrafter"/>
</dbReference>
<evidence type="ECO:0000256" key="1">
    <source>
        <dbReference type="ARBA" id="ARBA00022448"/>
    </source>
</evidence>
<evidence type="ECO:0000313" key="5">
    <source>
        <dbReference type="EMBL" id="QDY71247.1"/>
    </source>
</evidence>
<evidence type="ECO:0000259" key="4">
    <source>
        <dbReference type="Pfam" id="PF03968"/>
    </source>
</evidence>
<reference evidence="5 6" key="1">
    <citation type="submission" date="2019-07" db="EMBL/GenBank/DDBJ databases">
        <title>Litoreibacter alkalisoli sp. nov., isolated from saline-alkaline soil.</title>
        <authorList>
            <person name="Wang S."/>
            <person name="Xu L."/>
            <person name="Xing Y.-T."/>
            <person name="Sun J.-Q."/>
        </authorList>
    </citation>
    <scope>NUCLEOTIDE SEQUENCE [LARGE SCALE GENOMIC DNA]</scope>
    <source>
        <strain evidence="5 6">LN3S51</strain>
        <plasmid evidence="5 6">unnamed3</plasmid>
    </source>
</reference>
<dbReference type="AlphaFoldDB" id="A0A5B8JAB6"/>
<dbReference type="RefSeq" id="WP_146366663.1">
    <property type="nucleotide sequence ID" value="NZ_CP042264.1"/>
</dbReference>
<keyword evidence="5" id="KW-0614">Plasmid</keyword>
<keyword evidence="3" id="KW-0574">Periplasm</keyword>
<keyword evidence="1" id="KW-0813">Transport</keyword>
<dbReference type="Pfam" id="PF03968">
    <property type="entry name" value="LptD_N"/>
    <property type="match status" value="1"/>
</dbReference>
<sequence>MGLRFVVVFIFLIAGHGVWAQGAGVNLGGLQTDTSAPVEVEADQLQLDQTGRSAKFSGNVVVVQGDMRLTAAQIVVRYLESAEGDDRQIDTITASGGVTLVTPDEAAEAAEGVFTPARNEIVMSGDVLLTQGQNTLAGQRLTVDLETGNGQIDGRVRTVLQPGANE</sequence>
<dbReference type="GO" id="GO:0009279">
    <property type="term" value="C:cell outer membrane"/>
    <property type="evidence" value="ECO:0007669"/>
    <property type="project" value="TreeGrafter"/>
</dbReference>
<dbReference type="OrthoDB" id="9811926at2"/>
<dbReference type="GO" id="GO:0015920">
    <property type="term" value="P:lipopolysaccharide transport"/>
    <property type="evidence" value="ECO:0007669"/>
    <property type="project" value="InterPro"/>
</dbReference>
<dbReference type="NCBIfam" id="TIGR03002">
    <property type="entry name" value="outer_YhbN_LptA"/>
    <property type="match status" value="1"/>
</dbReference>
<evidence type="ECO:0000256" key="3">
    <source>
        <dbReference type="ARBA" id="ARBA00022764"/>
    </source>
</evidence>
<dbReference type="KEGG" id="lit:FPZ52_16295"/>
<dbReference type="InterPro" id="IPR014340">
    <property type="entry name" value="LptA"/>
</dbReference>
<gene>
    <name evidence="5" type="primary">lptA</name>
    <name evidence="5" type="ORF">FPZ52_16295</name>
</gene>
<dbReference type="GO" id="GO:0030288">
    <property type="term" value="C:outer membrane-bounded periplasmic space"/>
    <property type="evidence" value="ECO:0007669"/>
    <property type="project" value="TreeGrafter"/>
</dbReference>
<protein>
    <submittedName>
        <fullName evidence="5">Lipopolysaccharide transport periplasmic protein LptA</fullName>
    </submittedName>
</protein>
<keyword evidence="6" id="KW-1185">Reference proteome</keyword>
<dbReference type="EMBL" id="CP042264">
    <property type="protein sequence ID" value="QDY71247.1"/>
    <property type="molecule type" value="Genomic_DNA"/>
</dbReference>
<dbReference type="PANTHER" id="PTHR36504">
    <property type="entry name" value="LIPOPOLYSACCHARIDE EXPORT SYSTEM PROTEIN LPTA"/>
    <property type="match status" value="1"/>
</dbReference>
<dbReference type="InterPro" id="IPR052037">
    <property type="entry name" value="LPS_export_LptA"/>
</dbReference>
<keyword evidence="2" id="KW-0732">Signal</keyword>
<name>A0A5B8JAB6_9RHOB</name>
<feature type="domain" description="Organic solvent tolerance-like N-terminal" evidence="4">
    <location>
        <begin position="39"/>
        <end position="148"/>
    </location>
</feature>
<proteinExistence type="predicted"/>
<dbReference type="InterPro" id="IPR005653">
    <property type="entry name" value="OstA-like_N"/>
</dbReference>
<dbReference type="GO" id="GO:0001530">
    <property type="term" value="F:lipopolysaccharide binding"/>
    <property type="evidence" value="ECO:0007669"/>
    <property type="project" value="InterPro"/>
</dbReference>
<dbReference type="Proteomes" id="UP000318483">
    <property type="component" value="Plasmid unnamed3"/>
</dbReference>
<dbReference type="Gene3D" id="2.60.450.10">
    <property type="entry name" value="Lipopolysaccharide (LPS) transport protein A like domain"/>
    <property type="match status" value="1"/>
</dbReference>
<evidence type="ECO:0000256" key="2">
    <source>
        <dbReference type="ARBA" id="ARBA00022729"/>
    </source>
</evidence>